<reference evidence="8" key="2">
    <citation type="submission" date="2025-09" db="UniProtKB">
        <authorList>
            <consortium name="Ensembl"/>
        </authorList>
    </citation>
    <scope>IDENTIFICATION</scope>
</reference>
<evidence type="ECO:0000256" key="7">
    <source>
        <dbReference type="ARBA" id="ARBA00023328"/>
    </source>
</evidence>
<evidence type="ECO:0000256" key="3">
    <source>
        <dbReference type="ARBA" id="ARBA00011060"/>
    </source>
</evidence>
<evidence type="ECO:0000256" key="5">
    <source>
        <dbReference type="ARBA" id="ARBA00022454"/>
    </source>
</evidence>
<dbReference type="Proteomes" id="UP000261520">
    <property type="component" value="Unplaced"/>
</dbReference>
<dbReference type="Pfam" id="PF13092">
    <property type="entry name" value="CENP-L"/>
    <property type="match status" value="1"/>
</dbReference>
<organism evidence="8 9">
    <name type="scientific">Periophthalmus magnuspinnatus</name>
    <dbReference type="NCBI Taxonomy" id="409849"/>
    <lineage>
        <taxon>Eukaryota</taxon>
        <taxon>Metazoa</taxon>
        <taxon>Chordata</taxon>
        <taxon>Craniata</taxon>
        <taxon>Vertebrata</taxon>
        <taxon>Euteleostomi</taxon>
        <taxon>Actinopterygii</taxon>
        <taxon>Neopterygii</taxon>
        <taxon>Teleostei</taxon>
        <taxon>Neoteleostei</taxon>
        <taxon>Acanthomorphata</taxon>
        <taxon>Gobiaria</taxon>
        <taxon>Gobiiformes</taxon>
        <taxon>Gobioidei</taxon>
        <taxon>Gobiidae</taxon>
        <taxon>Oxudercinae</taxon>
        <taxon>Periophthalmus</taxon>
    </lineage>
</organism>
<keyword evidence="9" id="KW-1185">Reference proteome</keyword>
<dbReference type="AlphaFoldDB" id="A0A3B4B991"/>
<keyword evidence="6" id="KW-0539">Nucleus</keyword>
<evidence type="ECO:0000256" key="6">
    <source>
        <dbReference type="ARBA" id="ARBA00023242"/>
    </source>
</evidence>
<sequence length="321" mass="36791">MVLFPTLSFRIFHSCLSRALSCSLTLSFSPSFSLSFFLSPSFSLLPLQLAPELVSLLTKAEWQLWYVTPLFQFKYTRLKSYSRQLSAFIAAERQQGVAVETEGGHGVKASFSLVQGLAEREGDTEAVLIQIASRPMFSRPDDPEKTIWSGWFSCVHGNVDYLTSLSQDFVCLPLFCSSGTENITSIVRSWFSRFFDCSFGCLEINHTTLQWLATLWTNCQQEADLQHLKMTWTVPVAPPMQITYTVNSEDAWDLWSSVRKSLRKDTEEEEAIDLEEVEEFMRELKSHFYRHFKLHLSISNSRYMMSTLSLLTECALLKMPI</sequence>
<comment type="subcellular location">
    <subcellularLocation>
        <location evidence="2">Chromosome</location>
        <location evidence="2">Centromere</location>
    </subcellularLocation>
    <subcellularLocation>
        <location evidence="1">Nucleus</location>
    </subcellularLocation>
</comment>
<evidence type="ECO:0000313" key="9">
    <source>
        <dbReference type="Proteomes" id="UP000261520"/>
    </source>
</evidence>
<dbReference type="InterPro" id="IPR025204">
    <property type="entry name" value="CENP-L"/>
</dbReference>
<reference evidence="8" key="1">
    <citation type="submission" date="2025-08" db="UniProtKB">
        <authorList>
            <consortium name="Ensembl"/>
        </authorList>
    </citation>
    <scope>IDENTIFICATION</scope>
</reference>
<evidence type="ECO:0000256" key="1">
    <source>
        <dbReference type="ARBA" id="ARBA00004123"/>
    </source>
</evidence>
<evidence type="ECO:0000313" key="8">
    <source>
        <dbReference type="Ensembl" id="ENSPMGP00000025106.1"/>
    </source>
</evidence>
<name>A0A3B4B991_9GOBI</name>
<accession>A0A3B4B991</accession>
<dbReference type="GO" id="GO:0000775">
    <property type="term" value="C:chromosome, centromeric region"/>
    <property type="evidence" value="ECO:0007669"/>
    <property type="project" value="UniProtKB-SubCell"/>
</dbReference>
<keyword evidence="7" id="KW-0137">Centromere</keyword>
<proteinExistence type="inferred from homology"/>
<dbReference type="GO" id="GO:0005634">
    <property type="term" value="C:nucleus"/>
    <property type="evidence" value="ECO:0007669"/>
    <property type="project" value="UniProtKB-SubCell"/>
</dbReference>
<keyword evidence="5" id="KW-0158">Chromosome</keyword>
<dbReference type="Ensembl" id="ENSPMGT00000026746.1">
    <property type="protein sequence ID" value="ENSPMGP00000025106.1"/>
    <property type="gene ID" value="ENSPMGG00000020273.1"/>
</dbReference>
<comment type="similarity">
    <text evidence="3">Belongs to the CENP-L/IML3 family.</text>
</comment>
<dbReference type="PANTHER" id="PTHR31740">
    <property type="entry name" value="CENTROMERE PROTEIN L"/>
    <property type="match status" value="1"/>
</dbReference>
<protein>
    <recommendedName>
        <fullName evidence="4">Centromere protein L</fullName>
    </recommendedName>
</protein>
<evidence type="ECO:0000256" key="2">
    <source>
        <dbReference type="ARBA" id="ARBA00004584"/>
    </source>
</evidence>
<evidence type="ECO:0000256" key="4">
    <source>
        <dbReference type="ARBA" id="ARBA00016380"/>
    </source>
</evidence>
<dbReference type="PANTHER" id="PTHR31740:SF2">
    <property type="entry name" value="CENTROMERE PROTEIN L"/>
    <property type="match status" value="1"/>
</dbReference>